<protein>
    <recommendedName>
        <fullName evidence="2">DUF6493 domain-containing protein</fullName>
    </recommendedName>
</protein>
<dbReference type="EMBL" id="LR134479">
    <property type="protein sequence ID" value="VEI22981.1"/>
    <property type="molecule type" value="Genomic_DNA"/>
</dbReference>
<feature type="domain" description="DUF6493" evidence="2">
    <location>
        <begin position="167"/>
        <end position="309"/>
    </location>
</feature>
<evidence type="ECO:0000259" key="2">
    <source>
        <dbReference type="Pfam" id="PF20103"/>
    </source>
</evidence>
<dbReference type="Proteomes" id="UP000282386">
    <property type="component" value="Chromosome"/>
</dbReference>
<dbReference type="Pfam" id="PF20103">
    <property type="entry name" value="DUF6493"/>
    <property type="match status" value="1"/>
</dbReference>
<evidence type="ECO:0000313" key="3">
    <source>
        <dbReference type="EMBL" id="VEI22981.1"/>
    </source>
</evidence>
<evidence type="ECO:0000256" key="1">
    <source>
        <dbReference type="SAM" id="MobiDB-lite"/>
    </source>
</evidence>
<name>A0A7Z9D5M8_9MICC</name>
<accession>A0A7Z9D5M8</accession>
<organism evidence="3 4">
    <name type="scientific">Rothia aeria</name>
    <dbReference type="NCBI Taxonomy" id="172042"/>
    <lineage>
        <taxon>Bacteria</taxon>
        <taxon>Bacillati</taxon>
        <taxon>Actinomycetota</taxon>
        <taxon>Actinomycetes</taxon>
        <taxon>Micrococcales</taxon>
        <taxon>Micrococcaceae</taxon>
        <taxon>Rothia</taxon>
    </lineage>
</organism>
<gene>
    <name evidence="3" type="ORF">NCTC10207_01077</name>
</gene>
<dbReference type="InterPro" id="IPR045472">
    <property type="entry name" value="DUF6493"/>
</dbReference>
<evidence type="ECO:0000313" key="4">
    <source>
        <dbReference type="Proteomes" id="UP000282386"/>
    </source>
</evidence>
<proteinExistence type="predicted"/>
<sequence length="803" mass="88759">MQDSQQNTFTSAQRLTQLAVLVDCDAPMEELQKTVGGADEEERAVLAKVLERTELLDTQGAPRPGAFYILGALGTAEQAAYILRCTLWHLEHEKFSTALSSFTAGARERPDEWVLGFSSNPLTINYWDAIHPILRERGLKNTSVSALLGFRESIPVVTGESSRGQKDVLEFFARNPELLEHDFWELFWVDGLLYETYGHGRGDTVALVRLLTSHYAGFRDRVLDECLAAMRRDFRETRIFWVLYRGLEPTTAENLRRLPQLLAVLEAPQSALISFALDTLAGTVPAMNTEQAASLVDASHAVLYRTEKKVLRAQLRVLRKVVKTHPEFTQQVSGIMAEAVEALPLDLQDTARKLMTSDDTVPPEPTGRTVSIPDIIPQDRAPGENLTPLPPIDNEAEFLDVLFGQLEGEEHGKNLQRLLVYLHEHPRVELDAATRKRIHTHNRARTPDAPSAQALYLSYLVLKHHLNQNVLQPGTFPGYRENTYASPYGVLHRQLVALDTGAEAPLSPVPLPSVERIWERNVGKSYGTPQGWYELCYEGLGREFITWNAVGETEEDADLPLEQAALLTPANIRLAVSDRAQDALSNPQHRAVVQWYAWLMQNNPDILAAHYMPLAIAASLYKKSYGLDTVLGALAESWRVLTEPSHSLLAIACNAAGPDNRAAAAETLACLADRGMLDTNAYAAELRRLLERNNLKAPRIAQTLADAASISPLAGWRTLQILVEVLPVVGNVNRGGVLVQLLVQLAKEYGVSVTIPDELLPKMKGSTVLAKNLRVLHKLTEHPSDLAAQAAEQAQQVAAGNAC</sequence>
<dbReference type="AlphaFoldDB" id="A0A7Z9D5M8"/>
<dbReference type="RefSeq" id="WP_126499995.1">
    <property type="nucleotide sequence ID" value="NZ_LR134479.1"/>
</dbReference>
<feature type="region of interest" description="Disordered" evidence="1">
    <location>
        <begin position="356"/>
        <end position="382"/>
    </location>
</feature>
<reference evidence="3 4" key="1">
    <citation type="submission" date="2018-12" db="EMBL/GenBank/DDBJ databases">
        <authorList>
            <consortium name="Pathogen Informatics"/>
        </authorList>
    </citation>
    <scope>NUCLEOTIDE SEQUENCE [LARGE SCALE GENOMIC DNA]</scope>
    <source>
        <strain evidence="3 4">NCTC10207</strain>
    </source>
</reference>